<comment type="catalytic activity">
    <reaction evidence="7">
        <text>L-2,4-diaminobutanoate + 2-oxoglutarate = L-aspartate 4-semialdehyde + L-glutamate</text>
        <dbReference type="Rhea" id="RHEA:11160"/>
        <dbReference type="ChEBI" id="CHEBI:16810"/>
        <dbReference type="ChEBI" id="CHEBI:29985"/>
        <dbReference type="ChEBI" id="CHEBI:58761"/>
        <dbReference type="ChEBI" id="CHEBI:537519"/>
        <dbReference type="EC" id="2.6.1.76"/>
    </reaction>
</comment>
<dbReference type="PROSITE" id="PS00600">
    <property type="entry name" value="AA_TRANSFER_CLASS_3"/>
    <property type="match status" value="1"/>
</dbReference>
<dbReference type="EMBL" id="JACIGM010000009">
    <property type="protein sequence ID" value="MBB4276674.1"/>
    <property type="molecule type" value="Genomic_DNA"/>
</dbReference>
<dbReference type="EC" id="2.6.1.76" evidence="7"/>
<comment type="function">
    <text evidence="7">Catalyzes reversively the conversion of L-aspartate beta-semialdehyde (ASA) to L-2,4-diaminobutyrate (DABA) by transamination with L-glutamate.</text>
</comment>
<dbReference type="InterPro" id="IPR004637">
    <property type="entry name" value="Dat"/>
</dbReference>
<comment type="pathway">
    <text evidence="7">Amine and polyamine biosynthesis; ectoine biosynthesis; L-ectoine from L-aspartate 4-semialdehyde: step 1/3.</text>
</comment>
<dbReference type="GO" id="GO:0047307">
    <property type="term" value="F:diaminobutyrate-pyruvate transaminase activity"/>
    <property type="evidence" value="ECO:0007669"/>
    <property type="project" value="InterPro"/>
</dbReference>
<evidence type="ECO:0000256" key="7">
    <source>
        <dbReference type="RuleBase" id="RU365034"/>
    </source>
</evidence>
<comment type="similarity">
    <text evidence="2 6">Belongs to the class-III pyridoxal-phosphate-dependent aminotransferase family.</text>
</comment>
<dbReference type="CDD" id="cd00610">
    <property type="entry name" value="OAT_like"/>
    <property type="match status" value="1"/>
</dbReference>
<dbReference type="GO" id="GO:0045303">
    <property type="term" value="F:diaminobutyrate-2-oxoglutarate transaminase activity"/>
    <property type="evidence" value="ECO:0007669"/>
    <property type="project" value="UniProtKB-EC"/>
</dbReference>
<reference evidence="8 9" key="1">
    <citation type="submission" date="2020-08" db="EMBL/GenBank/DDBJ databases">
        <title>Genomic Encyclopedia of Type Strains, Phase IV (KMG-V): Genome sequencing to study the core and pangenomes of soil and plant-associated prokaryotes.</title>
        <authorList>
            <person name="Whitman W."/>
        </authorList>
    </citation>
    <scope>NUCLEOTIDE SEQUENCE [LARGE SCALE GENOMIC DNA]</scope>
    <source>
        <strain evidence="8 9">SEMIA 402</strain>
    </source>
</reference>
<accession>A0A7W6RQG9</accession>
<keyword evidence="3 7" id="KW-0032">Aminotransferase</keyword>
<dbReference type="PANTHER" id="PTHR43552:SF2">
    <property type="entry name" value="DIAMINOBUTYRATE--2-OXOGLUTARATE TRANSAMINASE"/>
    <property type="match status" value="1"/>
</dbReference>
<comment type="cofactor">
    <cofactor evidence="1 7">
        <name>pyridoxal 5'-phosphate</name>
        <dbReference type="ChEBI" id="CHEBI:597326"/>
    </cofactor>
</comment>
<dbReference type="SUPFAM" id="SSF53383">
    <property type="entry name" value="PLP-dependent transferases"/>
    <property type="match status" value="1"/>
</dbReference>
<dbReference type="InterPro" id="IPR015424">
    <property type="entry name" value="PyrdxlP-dep_Trfase"/>
</dbReference>
<organism evidence="8 9">
    <name type="scientific">Rhizobium mongolense</name>
    <dbReference type="NCBI Taxonomy" id="57676"/>
    <lineage>
        <taxon>Bacteria</taxon>
        <taxon>Pseudomonadati</taxon>
        <taxon>Pseudomonadota</taxon>
        <taxon>Alphaproteobacteria</taxon>
        <taxon>Hyphomicrobiales</taxon>
        <taxon>Rhizobiaceae</taxon>
        <taxon>Rhizobium/Agrobacterium group</taxon>
        <taxon>Rhizobium</taxon>
    </lineage>
</organism>
<dbReference type="InterPro" id="IPR015422">
    <property type="entry name" value="PyrdxlP-dep_Trfase_small"/>
</dbReference>
<evidence type="ECO:0000313" key="9">
    <source>
        <dbReference type="Proteomes" id="UP000533641"/>
    </source>
</evidence>
<dbReference type="Gene3D" id="3.90.1150.10">
    <property type="entry name" value="Aspartate Aminotransferase, domain 1"/>
    <property type="match status" value="1"/>
</dbReference>
<keyword evidence="4 7" id="KW-0808">Transferase</keyword>
<comment type="caution">
    <text evidence="8">The sequence shown here is derived from an EMBL/GenBank/DDBJ whole genome shotgun (WGS) entry which is preliminary data.</text>
</comment>
<dbReference type="InterPro" id="IPR005814">
    <property type="entry name" value="Aminotrans_3"/>
</dbReference>
<dbReference type="InterPro" id="IPR012773">
    <property type="entry name" value="Ectoine_EctB"/>
</dbReference>
<dbReference type="NCBIfam" id="NF006733">
    <property type="entry name" value="PRK09264.1"/>
    <property type="match status" value="1"/>
</dbReference>
<evidence type="ECO:0000256" key="4">
    <source>
        <dbReference type="ARBA" id="ARBA00022679"/>
    </source>
</evidence>
<dbReference type="Proteomes" id="UP000533641">
    <property type="component" value="Unassembled WGS sequence"/>
</dbReference>
<dbReference type="InterPro" id="IPR015421">
    <property type="entry name" value="PyrdxlP-dep_Trfase_major"/>
</dbReference>
<evidence type="ECO:0000256" key="6">
    <source>
        <dbReference type="RuleBase" id="RU003560"/>
    </source>
</evidence>
<dbReference type="Pfam" id="PF00202">
    <property type="entry name" value="Aminotran_3"/>
    <property type="match status" value="1"/>
</dbReference>
<dbReference type="NCBIfam" id="TIGR00709">
    <property type="entry name" value="dat"/>
    <property type="match status" value="1"/>
</dbReference>
<dbReference type="UniPathway" id="UPA00067">
    <property type="reaction ID" value="UER00121"/>
</dbReference>
<evidence type="ECO:0000256" key="1">
    <source>
        <dbReference type="ARBA" id="ARBA00001933"/>
    </source>
</evidence>
<protein>
    <recommendedName>
        <fullName evidence="7">Diaminobutyrate--2-oxoglutarate transaminase</fullName>
        <ecNumber evidence="7">2.6.1.76</ecNumber>
    </recommendedName>
    <alternativeName>
        <fullName evidence="7">DABA aminotransferase</fullName>
    </alternativeName>
</protein>
<evidence type="ECO:0000256" key="3">
    <source>
        <dbReference type="ARBA" id="ARBA00022576"/>
    </source>
</evidence>
<evidence type="ECO:0000256" key="2">
    <source>
        <dbReference type="ARBA" id="ARBA00008954"/>
    </source>
</evidence>
<evidence type="ECO:0000256" key="5">
    <source>
        <dbReference type="ARBA" id="ARBA00022898"/>
    </source>
</evidence>
<dbReference type="NCBIfam" id="TIGR02407">
    <property type="entry name" value="ectoine_ectB"/>
    <property type="match status" value="1"/>
</dbReference>
<dbReference type="InterPro" id="IPR049704">
    <property type="entry name" value="Aminotrans_3_PPA_site"/>
</dbReference>
<proteinExistence type="inferred from homology"/>
<evidence type="ECO:0000313" key="8">
    <source>
        <dbReference type="EMBL" id="MBB4276674.1"/>
    </source>
</evidence>
<dbReference type="GO" id="GO:0019491">
    <property type="term" value="P:ectoine biosynthetic process"/>
    <property type="evidence" value="ECO:0007669"/>
    <property type="project" value="UniProtKB-UniPathway"/>
</dbReference>
<dbReference type="PANTHER" id="PTHR43552">
    <property type="entry name" value="DIAMINOBUTYRATE--2-OXOGLUTARATE AMINOTRANSFERASE"/>
    <property type="match status" value="1"/>
</dbReference>
<keyword evidence="5 6" id="KW-0663">Pyridoxal phosphate</keyword>
<dbReference type="GO" id="GO:0030170">
    <property type="term" value="F:pyridoxal phosphate binding"/>
    <property type="evidence" value="ECO:0007669"/>
    <property type="project" value="InterPro"/>
</dbReference>
<dbReference type="RefSeq" id="WP_183927393.1">
    <property type="nucleotide sequence ID" value="NZ_JACIGM010000009.1"/>
</dbReference>
<name>A0A7W6RQG9_9HYPH</name>
<sequence length="424" mass="46261">MLQESSSNSLFAFETLESNVRSYSRSFPVVFRKAAGAILEDENGCEFIDFLSGASVLNYGHNDPYILNDAVEYLKSNGIIHALDMATSAKREFMEYFDEIILRQRGLAYKFQFAGPTGANAVEAALKLARKATGRHSIISFTNGYHGVSLGALAVTGNRYCRDAAGLPAGGAVFMPYDGYWGAGKDTSEYLDRVLADASSGVDLPAAIILETIQGEGGINPASKDWLQSLERLCRKSGILLIVDDIQAGCGRTGDFFSFEFADIRPDIVLLSKSLSGCGLPLSLLLLKPELDLWRPGEHSGTFRGNSLALVTGTAALQKYWTNETLSNEVIESGLIMTERLREVAQNNRDLNLSVRGRGMMLGLDCSTGKLAKKIVRQAFEDGLVVERCGAEDQVIKFLPPLNIDRQTLQRGLDILDRAVHARA</sequence>
<gene>
    <name evidence="8" type="ORF">GGE12_004471</name>
</gene>
<dbReference type="Gene3D" id="3.40.640.10">
    <property type="entry name" value="Type I PLP-dependent aspartate aminotransferase-like (Major domain)"/>
    <property type="match status" value="1"/>
</dbReference>
<dbReference type="PIRSF" id="PIRSF000521">
    <property type="entry name" value="Transaminase_4ab_Lys_Orn"/>
    <property type="match status" value="1"/>
</dbReference>
<dbReference type="AlphaFoldDB" id="A0A7W6RQG9"/>